<dbReference type="PIRSF" id="PIRSF004848">
    <property type="entry name" value="YBL036c_PLPDEIII"/>
    <property type="match status" value="1"/>
</dbReference>
<dbReference type="FunFam" id="3.20.20.10:FF:000018">
    <property type="entry name" value="Pyridoxal phosphate homeostasis protein"/>
    <property type="match status" value="1"/>
</dbReference>
<comment type="cofactor">
    <cofactor evidence="3">
        <name>pyridoxal 5'-phosphate</name>
        <dbReference type="ChEBI" id="CHEBI:597326"/>
    </cofactor>
</comment>
<dbReference type="PANTHER" id="PTHR10146">
    <property type="entry name" value="PROLINE SYNTHETASE CO-TRANSCRIBED BACTERIAL HOMOLOG PROTEIN"/>
    <property type="match status" value="1"/>
</dbReference>
<evidence type="ECO:0000259" key="5">
    <source>
        <dbReference type="Pfam" id="PF01168"/>
    </source>
</evidence>
<dbReference type="AlphaFoldDB" id="A0A448NWK4"/>
<feature type="domain" description="Alanine racemase N-terminal" evidence="5">
    <location>
        <begin position="7"/>
        <end position="231"/>
    </location>
</feature>
<organism evidence="6 7">
    <name type="scientific">Acidipropionibacterium jensenii</name>
    <dbReference type="NCBI Taxonomy" id="1749"/>
    <lineage>
        <taxon>Bacteria</taxon>
        <taxon>Bacillati</taxon>
        <taxon>Actinomycetota</taxon>
        <taxon>Actinomycetes</taxon>
        <taxon>Propionibacteriales</taxon>
        <taxon>Propionibacteriaceae</taxon>
        <taxon>Acidipropionibacterium</taxon>
    </lineage>
</organism>
<dbReference type="InterPro" id="IPR011078">
    <property type="entry name" value="PyrdxlP_homeostasis"/>
</dbReference>
<dbReference type="NCBIfam" id="TIGR00044">
    <property type="entry name" value="YggS family pyridoxal phosphate-dependent enzyme"/>
    <property type="match status" value="1"/>
</dbReference>
<gene>
    <name evidence="6" type="ORF">NCTC13652_00458</name>
</gene>
<dbReference type="STRING" id="1122997.GCA_000425285_01318"/>
<dbReference type="InterPro" id="IPR001608">
    <property type="entry name" value="Ala_racemase_N"/>
</dbReference>
<dbReference type="HAMAP" id="MF_02087">
    <property type="entry name" value="PLP_homeostasis"/>
    <property type="match status" value="1"/>
</dbReference>
<dbReference type="Pfam" id="PF01168">
    <property type="entry name" value="Ala_racemase_N"/>
    <property type="match status" value="1"/>
</dbReference>
<reference evidence="6 7" key="1">
    <citation type="submission" date="2018-12" db="EMBL/GenBank/DDBJ databases">
        <authorList>
            <consortium name="Pathogen Informatics"/>
        </authorList>
    </citation>
    <scope>NUCLEOTIDE SEQUENCE [LARGE SCALE GENOMIC DNA]</scope>
    <source>
        <strain evidence="6 7">NCTC13652</strain>
    </source>
</reference>
<protein>
    <recommendedName>
        <fullName evidence="2">Pyridoxal phosphate homeostasis protein</fullName>
        <shortName evidence="2">PLP homeostasis protein</shortName>
    </recommendedName>
</protein>
<comment type="function">
    <text evidence="2">Pyridoxal 5'-phosphate (PLP)-binding protein, which is involved in PLP homeostasis.</text>
</comment>
<evidence type="ECO:0000256" key="2">
    <source>
        <dbReference type="HAMAP-Rule" id="MF_02087"/>
    </source>
</evidence>
<dbReference type="Gene3D" id="3.20.20.10">
    <property type="entry name" value="Alanine racemase"/>
    <property type="match status" value="1"/>
</dbReference>
<accession>A0A448NWK4</accession>
<feature type="modified residue" description="N6-(pyridoxal phosphate)lysine" evidence="2 3">
    <location>
        <position position="36"/>
    </location>
</feature>
<name>A0A448NWK4_9ACTN</name>
<evidence type="ECO:0000256" key="4">
    <source>
        <dbReference type="RuleBase" id="RU004514"/>
    </source>
</evidence>
<dbReference type="Proteomes" id="UP000277858">
    <property type="component" value="Chromosome"/>
</dbReference>
<comment type="similarity">
    <text evidence="2 4">Belongs to the pyridoxal phosphate-binding protein YggS/PROSC family.</text>
</comment>
<dbReference type="PANTHER" id="PTHR10146:SF14">
    <property type="entry name" value="PYRIDOXAL PHOSPHATE HOMEOSTASIS PROTEIN"/>
    <property type="match status" value="1"/>
</dbReference>
<dbReference type="InterPro" id="IPR029066">
    <property type="entry name" value="PLP-binding_barrel"/>
</dbReference>
<evidence type="ECO:0000256" key="3">
    <source>
        <dbReference type="PIRSR" id="PIRSR004848-1"/>
    </source>
</evidence>
<evidence type="ECO:0000313" key="7">
    <source>
        <dbReference type="Proteomes" id="UP000277858"/>
    </source>
</evidence>
<dbReference type="EMBL" id="LR134473">
    <property type="protein sequence ID" value="VEI02287.1"/>
    <property type="molecule type" value="Genomic_DNA"/>
</dbReference>
<evidence type="ECO:0000256" key="1">
    <source>
        <dbReference type="ARBA" id="ARBA00022898"/>
    </source>
</evidence>
<dbReference type="GO" id="GO:0030170">
    <property type="term" value="F:pyridoxal phosphate binding"/>
    <property type="evidence" value="ECO:0007669"/>
    <property type="project" value="UniProtKB-UniRule"/>
</dbReference>
<dbReference type="OrthoDB" id="9804072at2"/>
<proteinExistence type="inferred from homology"/>
<dbReference type="RefSeq" id="WP_028702942.1">
    <property type="nucleotide sequence ID" value="NZ_JAKECV010000356.1"/>
</dbReference>
<dbReference type="SUPFAM" id="SSF51419">
    <property type="entry name" value="PLP-binding barrel"/>
    <property type="match status" value="1"/>
</dbReference>
<dbReference type="CDD" id="cd00635">
    <property type="entry name" value="PLPDE_III_YBL036c_like"/>
    <property type="match status" value="1"/>
</dbReference>
<evidence type="ECO:0000313" key="6">
    <source>
        <dbReference type="EMBL" id="VEI02287.1"/>
    </source>
</evidence>
<keyword evidence="7" id="KW-1185">Reference proteome</keyword>
<sequence length="234" mass="25363">MTSVADNLDSVRHRIDAACLAAGRVPSQVSLLPVSKTHPASAVLDAVAAGYTRFGENRVQEAMGKWQELHEGHPEIEWVIIGHLQTNKARDVARFATEVSSLDSVKLARDLARRLDREGRQIDVLIEVNSSGEPQKSGVAPSEAPALARELAGMDTLRVKGLMTVAVNSPDRARVAACFQTMQDLQQRLRQEAPATSSWDELSMGMSGDFEQAIAHGATVVRVGTAIFGARYYS</sequence>
<keyword evidence="1 2" id="KW-0663">Pyridoxal phosphate</keyword>